<feature type="region of interest" description="Disordered" evidence="7">
    <location>
        <begin position="287"/>
        <end position="339"/>
    </location>
</feature>
<feature type="region of interest" description="Disordered" evidence="7">
    <location>
        <begin position="430"/>
        <end position="587"/>
    </location>
</feature>
<feature type="compositionally biased region" description="Polar residues" evidence="7">
    <location>
        <begin position="718"/>
        <end position="733"/>
    </location>
</feature>
<dbReference type="PANTHER" id="PTHR10015">
    <property type="entry name" value="HEAT SHOCK TRANSCRIPTION FACTOR"/>
    <property type="match status" value="1"/>
</dbReference>
<feature type="compositionally biased region" description="Polar residues" evidence="7">
    <location>
        <begin position="508"/>
        <end position="517"/>
    </location>
</feature>
<evidence type="ECO:0000313" key="9">
    <source>
        <dbReference type="EMBL" id="KAA8894970.1"/>
    </source>
</evidence>
<dbReference type="InParanoid" id="A0A5J5EHS4"/>
<feature type="compositionally biased region" description="Low complexity" evidence="7">
    <location>
        <begin position="734"/>
        <end position="746"/>
    </location>
</feature>
<dbReference type="PRINTS" id="PR00056">
    <property type="entry name" value="HSFDOMAIN"/>
</dbReference>
<evidence type="ECO:0000256" key="2">
    <source>
        <dbReference type="ARBA" id="ARBA00006403"/>
    </source>
</evidence>
<comment type="subcellular location">
    <subcellularLocation>
        <location evidence="1">Nucleus</location>
    </subcellularLocation>
</comment>
<feature type="region of interest" description="Disordered" evidence="7">
    <location>
        <begin position="1"/>
        <end position="30"/>
    </location>
</feature>
<dbReference type="InterPro" id="IPR000232">
    <property type="entry name" value="HSF_DNA-bd"/>
</dbReference>
<dbReference type="FunFam" id="1.10.10.10:FF:000173">
    <property type="entry name" value="Heat shock transcription factor Hsf1"/>
    <property type="match status" value="1"/>
</dbReference>
<feature type="compositionally biased region" description="Polar residues" evidence="7">
    <location>
        <begin position="535"/>
        <end position="587"/>
    </location>
</feature>
<dbReference type="Proteomes" id="UP000326924">
    <property type="component" value="Unassembled WGS sequence"/>
</dbReference>
<feature type="compositionally biased region" description="Low complexity" evidence="7">
    <location>
        <begin position="439"/>
        <end position="452"/>
    </location>
</feature>
<reference evidence="9 10" key="1">
    <citation type="submission" date="2019-09" db="EMBL/GenBank/DDBJ databases">
        <title>Draft genome of the ectomycorrhizal ascomycete Sphaerosporella brunnea.</title>
        <authorList>
            <consortium name="DOE Joint Genome Institute"/>
            <person name="Benucci G.M."/>
            <person name="Marozzi G."/>
            <person name="Antonielli L."/>
            <person name="Sanchez S."/>
            <person name="Marco P."/>
            <person name="Wang X."/>
            <person name="Falini L.B."/>
            <person name="Barry K."/>
            <person name="Haridas S."/>
            <person name="Lipzen A."/>
            <person name="Labutti K."/>
            <person name="Grigoriev I.V."/>
            <person name="Murat C."/>
            <person name="Martin F."/>
            <person name="Albertini E."/>
            <person name="Donnini D."/>
            <person name="Bonito G."/>
        </authorList>
    </citation>
    <scope>NUCLEOTIDE SEQUENCE [LARGE SCALE GENOMIC DNA]</scope>
    <source>
        <strain evidence="9 10">Sb_GMNB300</strain>
    </source>
</reference>
<organism evidence="9 10">
    <name type="scientific">Sphaerosporella brunnea</name>
    <dbReference type="NCBI Taxonomy" id="1250544"/>
    <lineage>
        <taxon>Eukaryota</taxon>
        <taxon>Fungi</taxon>
        <taxon>Dikarya</taxon>
        <taxon>Ascomycota</taxon>
        <taxon>Pezizomycotina</taxon>
        <taxon>Pezizomycetes</taxon>
        <taxon>Pezizales</taxon>
        <taxon>Pyronemataceae</taxon>
        <taxon>Sphaerosporella</taxon>
    </lineage>
</organism>
<feature type="region of interest" description="Disordered" evidence="7">
    <location>
        <begin position="717"/>
        <end position="767"/>
    </location>
</feature>
<dbReference type="OrthoDB" id="60033at2759"/>
<dbReference type="PANTHER" id="PTHR10015:SF427">
    <property type="entry name" value="HEAT SHOCK FACTOR PROTEIN"/>
    <property type="match status" value="1"/>
</dbReference>
<evidence type="ECO:0000256" key="3">
    <source>
        <dbReference type="ARBA" id="ARBA00023125"/>
    </source>
</evidence>
<dbReference type="Gene3D" id="1.10.10.10">
    <property type="entry name" value="Winged helix-like DNA-binding domain superfamily/Winged helix DNA-binding domain"/>
    <property type="match status" value="1"/>
</dbReference>
<feature type="compositionally biased region" description="Basic residues" evidence="7">
    <location>
        <begin position="287"/>
        <end position="298"/>
    </location>
</feature>
<dbReference type="GO" id="GO:0043565">
    <property type="term" value="F:sequence-specific DNA binding"/>
    <property type="evidence" value="ECO:0007669"/>
    <property type="project" value="InterPro"/>
</dbReference>
<keyword evidence="10" id="KW-1185">Reference proteome</keyword>
<evidence type="ECO:0000256" key="5">
    <source>
        <dbReference type="RuleBase" id="RU004020"/>
    </source>
</evidence>
<evidence type="ECO:0000256" key="4">
    <source>
        <dbReference type="ARBA" id="ARBA00023242"/>
    </source>
</evidence>
<comment type="caution">
    <text evidence="9">The sequence shown here is derived from an EMBL/GenBank/DDBJ whole genome shotgun (WGS) entry which is preliminary data.</text>
</comment>
<feature type="compositionally biased region" description="Polar residues" evidence="7">
    <location>
        <begin position="482"/>
        <end position="496"/>
    </location>
</feature>
<name>A0A5J5EHS4_9PEZI</name>
<dbReference type="InterPro" id="IPR036388">
    <property type="entry name" value="WH-like_DNA-bd_sf"/>
</dbReference>
<dbReference type="InterPro" id="IPR036390">
    <property type="entry name" value="WH_DNA-bd_sf"/>
</dbReference>
<evidence type="ECO:0000256" key="1">
    <source>
        <dbReference type="ARBA" id="ARBA00004123"/>
    </source>
</evidence>
<feature type="coiled-coil region" evidence="6">
    <location>
        <begin position="620"/>
        <end position="647"/>
    </location>
</feature>
<keyword evidence="3" id="KW-0238">DNA-binding</keyword>
<protein>
    <recommendedName>
        <fullName evidence="8">HSF-type DNA-binding domain-containing protein</fullName>
    </recommendedName>
</protein>
<dbReference type="AlphaFoldDB" id="A0A5J5EHS4"/>
<feature type="compositionally biased region" description="Low complexity" evidence="7">
    <location>
        <begin position="497"/>
        <end position="507"/>
    </location>
</feature>
<comment type="similarity">
    <text evidence="2 5">Belongs to the HSF family.</text>
</comment>
<dbReference type="GO" id="GO:0003700">
    <property type="term" value="F:DNA-binding transcription factor activity"/>
    <property type="evidence" value="ECO:0007669"/>
    <property type="project" value="InterPro"/>
</dbReference>
<evidence type="ECO:0000256" key="7">
    <source>
        <dbReference type="SAM" id="MobiDB-lite"/>
    </source>
</evidence>
<keyword evidence="4" id="KW-0539">Nucleus</keyword>
<dbReference type="Pfam" id="PF00447">
    <property type="entry name" value="HSF_DNA-bind"/>
    <property type="match status" value="1"/>
</dbReference>
<evidence type="ECO:0000256" key="6">
    <source>
        <dbReference type="SAM" id="Coils"/>
    </source>
</evidence>
<accession>A0A5J5EHS4</accession>
<gene>
    <name evidence="9" type="ORF">FN846DRAFT_894582</name>
</gene>
<feature type="domain" description="HSF-type DNA-binding" evidence="8">
    <location>
        <begin position="179"/>
        <end position="286"/>
    </location>
</feature>
<proteinExistence type="inferred from homology"/>
<dbReference type="EMBL" id="VXIS01000296">
    <property type="protein sequence ID" value="KAA8894970.1"/>
    <property type="molecule type" value="Genomic_DNA"/>
</dbReference>
<evidence type="ECO:0000259" key="8">
    <source>
        <dbReference type="SMART" id="SM00415"/>
    </source>
</evidence>
<dbReference type="GO" id="GO:0005634">
    <property type="term" value="C:nucleus"/>
    <property type="evidence" value="ECO:0007669"/>
    <property type="project" value="UniProtKB-SubCell"/>
</dbReference>
<dbReference type="SUPFAM" id="SSF46785">
    <property type="entry name" value="Winged helix' DNA-binding domain"/>
    <property type="match status" value="1"/>
</dbReference>
<keyword evidence="6" id="KW-0175">Coiled coil</keyword>
<dbReference type="SMART" id="SM00415">
    <property type="entry name" value="HSF"/>
    <property type="match status" value="1"/>
</dbReference>
<sequence>MTTQAPPQQPPNGRSRKRPAPGTSAPIITSVPATAAAPTPDMMFFNNLPTTSAGPSGSLYANDQPNSMSSHAQGDMYRHQAAPLQADSIYGPHDANNQLARVSRGSQLVRMPSFNGMQSPGIPQQISGIGTQIPMNMNLMGGSGMVALPTGFEQPVGAPDALDRDLYLRIENMKKKRASIPPFVLKLSRFVNDPKTDDLIRWSASGNSFMVLDEEEFSKKLIPDLFKHNNYASFVRQLNMYGFHKVVGLADGSLKTSEQRSKPPSEYENPYFKRGYPDLMWLIQKPKSKNARAKGKKGVKQEEQDTDKEDNMSDAGGGDDIGGAYIEGPKDANDGHGGSRNRGFDFNALSAQIEAVRSHQLMISQAINRLRKDHQQLYEQSLAFQNLHDRHENSINAILTFLATVYDKSLGGHINGAANNLFSHQVDSVHRGTPGASVGPTPTGAIIPTPTARQGVMRTPQMNRRKPLLLEGGPGFSGSIRDASSPTGQSTSSRHNSSPSKSAESPSQHFSYQQHPNITELFTPPGAGNGVGSVASPSDSPPQQNAENPLGVNQNSSGGLFSPPQMNMNLPTSSAPQNGGLQYTTAPSIPMPNALNTPVPTPRSIAKTLGNPFSATAQALHDHNVSLAQKSQEIEDLEALQTKQNENIDQLMGMMRDYVDPEMSTVTNGDLPNGDVDQFFDFGGLQGDGFVGGEGYGANDGQSHDDIDELLRSVEADGNQNGNAQGQVFTNPNSVAGSPVASSVGSRTREELGEEIEEVQPKRRRMN</sequence>
<evidence type="ECO:0000313" key="10">
    <source>
        <dbReference type="Proteomes" id="UP000326924"/>
    </source>
</evidence>